<name>A0ABN3XAX4_9ACTN</name>
<dbReference type="InterPro" id="IPR057929">
    <property type="entry name" value="RamC_N"/>
</dbReference>
<sequence length="256" mass="28710">MLQWYRSGPLIAPAPYACPYARHAPPQELNGTPNGRDPVDKRYEAYCLMDAHFYDTPARARGGNTAFARARRPTPASWTRSETDTWVVLRPDGVALPLQGWKALDEPVRGPVLPDEPGWPQGQHPAEPLQCRRPRHQQRPALGETPAQLARRGEHLVLTGVDVDDDHIGAVRQRSCDELPVFPGIRDDLHVLLARQESVERSAQESVFLDEKDTDHWRSLLSDLPHGELPPLAPLNTVRRAPGPRSRVLCHRHLPA</sequence>
<evidence type="ECO:0000259" key="1">
    <source>
        <dbReference type="Pfam" id="PF25816"/>
    </source>
</evidence>
<accession>A0ABN3XAX4</accession>
<gene>
    <name evidence="2" type="ORF">GCM10010446_31640</name>
</gene>
<proteinExistence type="predicted"/>
<reference evidence="2 3" key="1">
    <citation type="journal article" date="2019" name="Int. J. Syst. Evol. Microbiol.">
        <title>The Global Catalogue of Microorganisms (GCM) 10K type strain sequencing project: providing services to taxonomists for standard genome sequencing and annotation.</title>
        <authorList>
            <consortium name="The Broad Institute Genomics Platform"/>
            <consortium name="The Broad Institute Genome Sequencing Center for Infectious Disease"/>
            <person name="Wu L."/>
            <person name="Ma J."/>
        </authorList>
    </citation>
    <scope>NUCLEOTIDE SEQUENCE [LARGE SCALE GENOMIC DNA]</scope>
    <source>
        <strain evidence="2 3">JCM 9088</strain>
    </source>
</reference>
<evidence type="ECO:0000313" key="2">
    <source>
        <dbReference type="EMBL" id="GAA2944032.1"/>
    </source>
</evidence>
<dbReference type="EMBL" id="BAAAUD010000034">
    <property type="protein sequence ID" value="GAA2944032.1"/>
    <property type="molecule type" value="Genomic_DNA"/>
</dbReference>
<feature type="domain" description="RamC N-terminal" evidence="1">
    <location>
        <begin position="67"/>
        <end position="102"/>
    </location>
</feature>
<dbReference type="Proteomes" id="UP001500403">
    <property type="component" value="Unassembled WGS sequence"/>
</dbReference>
<comment type="caution">
    <text evidence="2">The sequence shown here is derived from an EMBL/GenBank/DDBJ whole genome shotgun (WGS) entry which is preliminary data.</text>
</comment>
<organism evidence="2 3">
    <name type="scientific">Streptomyces enissocaesilis</name>
    <dbReference type="NCBI Taxonomy" id="332589"/>
    <lineage>
        <taxon>Bacteria</taxon>
        <taxon>Bacillati</taxon>
        <taxon>Actinomycetota</taxon>
        <taxon>Actinomycetes</taxon>
        <taxon>Kitasatosporales</taxon>
        <taxon>Streptomycetaceae</taxon>
        <taxon>Streptomyces</taxon>
        <taxon>Streptomyces rochei group</taxon>
    </lineage>
</organism>
<evidence type="ECO:0000313" key="3">
    <source>
        <dbReference type="Proteomes" id="UP001500403"/>
    </source>
</evidence>
<dbReference type="Pfam" id="PF25816">
    <property type="entry name" value="RamC_N"/>
    <property type="match status" value="1"/>
</dbReference>
<keyword evidence="3" id="KW-1185">Reference proteome</keyword>
<protein>
    <recommendedName>
        <fullName evidence="1">RamC N-terminal domain-containing protein</fullName>
    </recommendedName>
</protein>